<keyword evidence="3" id="KW-1185">Reference proteome</keyword>
<evidence type="ECO:0000313" key="2">
    <source>
        <dbReference type="EMBL" id="RUS80686.1"/>
    </source>
</evidence>
<feature type="non-terminal residue" evidence="2">
    <location>
        <position position="1"/>
    </location>
</feature>
<dbReference type="AlphaFoldDB" id="A0A3S1A214"/>
<name>A0A3S1A214_ELYCH</name>
<evidence type="ECO:0000256" key="1">
    <source>
        <dbReference type="SAM" id="MobiDB-lite"/>
    </source>
</evidence>
<feature type="region of interest" description="Disordered" evidence="1">
    <location>
        <begin position="1"/>
        <end position="51"/>
    </location>
</feature>
<proteinExistence type="predicted"/>
<dbReference type="EMBL" id="RQTK01000378">
    <property type="protein sequence ID" value="RUS80686.1"/>
    <property type="molecule type" value="Genomic_DNA"/>
</dbReference>
<organism evidence="2 3">
    <name type="scientific">Elysia chlorotica</name>
    <name type="common">Eastern emerald elysia</name>
    <name type="synonym">Sea slug</name>
    <dbReference type="NCBI Taxonomy" id="188477"/>
    <lineage>
        <taxon>Eukaryota</taxon>
        <taxon>Metazoa</taxon>
        <taxon>Spiralia</taxon>
        <taxon>Lophotrochozoa</taxon>
        <taxon>Mollusca</taxon>
        <taxon>Gastropoda</taxon>
        <taxon>Heterobranchia</taxon>
        <taxon>Euthyneura</taxon>
        <taxon>Panpulmonata</taxon>
        <taxon>Sacoglossa</taxon>
        <taxon>Placobranchoidea</taxon>
        <taxon>Plakobranchidae</taxon>
        <taxon>Elysia</taxon>
    </lineage>
</organism>
<dbReference type="Proteomes" id="UP000271974">
    <property type="component" value="Unassembled WGS sequence"/>
</dbReference>
<feature type="compositionally biased region" description="Pro residues" evidence="1">
    <location>
        <begin position="16"/>
        <end position="34"/>
    </location>
</feature>
<accession>A0A3S1A214</accession>
<protein>
    <submittedName>
        <fullName evidence="2">Uncharacterized protein</fullName>
    </submittedName>
</protein>
<evidence type="ECO:0000313" key="3">
    <source>
        <dbReference type="Proteomes" id="UP000271974"/>
    </source>
</evidence>
<sequence>GEGQDFRKLSCLPDVSKPPPVPTLKPPQPLPPPQHQHHSSRQPQAQTQPNKAVAFPVVYGLKIKPSGGCGQFYFIPPPNPVKKFRPKEVTEAAGFLKKRWSGVNDPTGKNAVTYDVVKED</sequence>
<comment type="caution">
    <text evidence="2">The sequence shown here is derived from an EMBL/GenBank/DDBJ whole genome shotgun (WGS) entry which is preliminary data.</text>
</comment>
<dbReference type="OrthoDB" id="5966728at2759"/>
<gene>
    <name evidence="2" type="ORF">EGW08_011552</name>
</gene>
<reference evidence="2 3" key="1">
    <citation type="submission" date="2019-01" db="EMBL/GenBank/DDBJ databases">
        <title>A draft genome assembly of the solar-powered sea slug Elysia chlorotica.</title>
        <authorList>
            <person name="Cai H."/>
            <person name="Li Q."/>
            <person name="Fang X."/>
            <person name="Li J."/>
            <person name="Curtis N.E."/>
            <person name="Altenburger A."/>
            <person name="Shibata T."/>
            <person name="Feng M."/>
            <person name="Maeda T."/>
            <person name="Schwartz J.A."/>
            <person name="Shigenobu S."/>
            <person name="Lundholm N."/>
            <person name="Nishiyama T."/>
            <person name="Yang H."/>
            <person name="Hasebe M."/>
            <person name="Li S."/>
            <person name="Pierce S.K."/>
            <person name="Wang J."/>
        </authorList>
    </citation>
    <scope>NUCLEOTIDE SEQUENCE [LARGE SCALE GENOMIC DNA]</scope>
    <source>
        <strain evidence="2">EC2010</strain>
        <tissue evidence="2">Whole organism of an adult</tissue>
    </source>
</reference>